<reference evidence="1 2" key="1">
    <citation type="submission" date="2018-01" db="EMBL/GenBank/DDBJ databases">
        <title>The draft genome sequence of Halioglobus lutimaris HF004.</title>
        <authorList>
            <person name="Du Z.-J."/>
            <person name="Shi M.-J."/>
        </authorList>
    </citation>
    <scope>NUCLEOTIDE SEQUENCE [LARGE SCALE GENOMIC DNA]</scope>
    <source>
        <strain evidence="1 2">HF004</strain>
    </source>
</reference>
<accession>A0A2N5X6E7</accession>
<dbReference type="AlphaFoldDB" id="A0A2N5X6E7"/>
<proteinExistence type="predicted"/>
<comment type="caution">
    <text evidence="1">The sequence shown here is derived from an EMBL/GenBank/DDBJ whole genome shotgun (WGS) entry which is preliminary data.</text>
</comment>
<dbReference type="Pfam" id="PF06806">
    <property type="entry name" value="DUF1233"/>
    <property type="match status" value="1"/>
</dbReference>
<protein>
    <submittedName>
        <fullName evidence="1">Excisionase</fullName>
    </submittedName>
</protein>
<dbReference type="Proteomes" id="UP000235005">
    <property type="component" value="Unassembled WGS sequence"/>
</dbReference>
<dbReference type="RefSeq" id="WP_101517544.1">
    <property type="nucleotide sequence ID" value="NZ_PKUS01000003.1"/>
</dbReference>
<dbReference type="InterPro" id="IPR009634">
    <property type="entry name" value="Put_exci"/>
</dbReference>
<dbReference type="EMBL" id="PKUS01000003">
    <property type="protein sequence ID" value="PLW70059.1"/>
    <property type="molecule type" value="Genomic_DNA"/>
</dbReference>
<sequence>MTDPLQYSVPLPKWIRGKKLTELTGFRLDAQKHKRVQGVWLEGVHWVKAPDGNIMYNWRAIDEWTESGYH</sequence>
<name>A0A2N5X6E7_9GAMM</name>
<dbReference type="Gene3D" id="1.10.1660.60">
    <property type="entry name" value="Putative excisionased domain DUF1233"/>
    <property type="match status" value="1"/>
</dbReference>
<evidence type="ECO:0000313" key="2">
    <source>
        <dbReference type="Proteomes" id="UP000235005"/>
    </source>
</evidence>
<gene>
    <name evidence="1" type="ORF">C0039_05350</name>
</gene>
<dbReference type="InterPro" id="IPR038146">
    <property type="entry name" value="933W_put_Xis_sf"/>
</dbReference>
<dbReference type="OrthoDB" id="8779418at2"/>
<keyword evidence="2" id="KW-1185">Reference proteome</keyword>
<organism evidence="1 2">
    <name type="scientific">Pseudohalioglobus lutimaris</name>
    <dbReference type="NCBI Taxonomy" id="1737061"/>
    <lineage>
        <taxon>Bacteria</taxon>
        <taxon>Pseudomonadati</taxon>
        <taxon>Pseudomonadota</taxon>
        <taxon>Gammaproteobacteria</taxon>
        <taxon>Cellvibrionales</taxon>
        <taxon>Halieaceae</taxon>
        <taxon>Pseudohalioglobus</taxon>
    </lineage>
</organism>
<evidence type="ECO:0000313" key="1">
    <source>
        <dbReference type="EMBL" id="PLW70059.1"/>
    </source>
</evidence>